<comment type="caution">
    <text evidence="10">The sequence shown here is derived from an EMBL/GenBank/DDBJ whole genome shotgun (WGS) entry which is preliminary data.</text>
</comment>
<dbReference type="PROSITE" id="PS50893">
    <property type="entry name" value="ABC_TRANSPORTER_2"/>
    <property type="match status" value="1"/>
</dbReference>
<comment type="similarity">
    <text evidence="2">Belongs to the ABC transporter superfamily.</text>
</comment>
<dbReference type="EMBL" id="DVNK01000049">
    <property type="protein sequence ID" value="HIU47127.1"/>
    <property type="molecule type" value="Genomic_DNA"/>
</dbReference>
<protein>
    <submittedName>
        <fullName evidence="10">Amino acid ABC transporter ATP-binding protein</fullName>
    </submittedName>
</protein>
<evidence type="ECO:0000256" key="3">
    <source>
        <dbReference type="ARBA" id="ARBA00022448"/>
    </source>
</evidence>
<keyword evidence="5" id="KW-0547">Nucleotide-binding</keyword>
<dbReference type="Proteomes" id="UP000824123">
    <property type="component" value="Unassembled WGS sequence"/>
</dbReference>
<evidence type="ECO:0000256" key="4">
    <source>
        <dbReference type="ARBA" id="ARBA00022475"/>
    </source>
</evidence>
<reference evidence="10" key="1">
    <citation type="submission" date="2020-10" db="EMBL/GenBank/DDBJ databases">
        <authorList>
            <person name="Gilroy R."/>
        </authorList>
    </citation>
    <scope>NUCLEOTIDE SEQUENCE</scope>
    <source>
        <strain evidence="10">ChiSxjej2B14-8506</strain>
    </source>
</reference>
<evidence type="ECO:0000313" key="10">
    <source>
        <dbReference type="EMBL" id="HIU47127.1"/>
    </source>
</evidence>
<evidence type="ECO:0000313" key="11">
    <source>
        <dbReference type="Proteomes" id="UP000824123"/>
    </source>
</evidence>
<dbReference type="GO" id="GO:0005886">
    <property type="term" value="C:plasma membrane"/>
    <property type="evidence" value="ECO:0007669"/>
    <property type="project" value="UniProtKB-SubCell"/>
</dbReference>
<dbReference type="FunFam" id="3.40.50.300:FF:000020">
    <property type="entry name" value="Amino acid ABC transporter ATP-binding component"/>
    <property type="match status" value="1"/>
</dbReference>
<dbReference type="GO" id="GO:0005524">
    <property type="term" value="F:ATP binding"/>
    <property type="evidence" value="ECO:0007669"/>
    <property type="project" value="UniProtKB-KW"/>
</dbReference>
<comment type="subcellular location">
    <subcellularLocation>
        <location evidence="1">Cell membrane</location>
        <topology evidence="1">Peripheral membrane protein</topology>
    </subcellularLocation>
</comment>
<dbReference type="SUPFAM" id="SSF52540">
    <property type="entry name" value="P-loop containing nucleoside triphosphate hydrolases"/>
    <property type="match status" value="1"/>
</dbReference>
<dbReference type="PIRSF" id="PIRSF039085">
    <property type="entry name" value="ABC_ATPase_HisP"/>
    <property type="match status" value="1"/>
</dbReference>
<keyword evidence="3" id="KW-0813">Transport</keyword>
<sequence>MHHKQLGEVLIDVKGLKKHFGRLEVLKGVDLQVRRGEVVVIIGPSGSGKSTFLRSLNLLEKPNGGTITVEGQDIMADAHKTRELRERMGMVFQQFNLFPHLRVLDNITIAPIKVKGIARDQAERKARELLERVGLSDKADAWPGKLSGGQKQRVAIVRALAMDPDVMLFDEPTSALDPEMVGEVLEVMKQLALGGMTMIVVTHEMGFAREVGDRVLFMDDGVIVEEGTPDEIFRAAKQPRTQDFLRKVL</sequence>
<reference evidence="10" key="2">
    <citation type="journal article" date="2021" name="PeerJ">
        <title>Extensive microbial diversity within the chicken gut microbiome revealed by metagenomics and culture.</title>
        <authorList>
            <person name="Gilroy R."/>
            <person name="Ravi A."/>
            <person name="Getino M."/>
            <person name="Pursley I."/>
            <person name="Horton D.L."/>
            <person name="Alikhan N.F."/>
            <person name="Baker D."/>
            <person name="Gharbi K."/>
            <person name="Hall N."/>
            <person name="Watson M."/>
            <person name="Adriaenssens E.M."/>
            <person name="Foster-Nyarko E."/>
            <person name="Jarju S."/>
            <person name="Secka A."/>
            <person name="Antonio M."/>
            <person name="Oren A."/>
            <person name="Chaudhuri R.R."/>
            <person name="La Ragione R."/>
            <person name="Hildebrand F."/>
            <person name="Pallen M.J."/>
        </authorList>
    </citation>
    <scope>NUCLEOTIDE SEQUENCE</scope>
    <source>
        <strain evidence="10">ChiSxjej2B14-8506</strain>
    </source>
</reference>
<keyword evidence="6 10" id="KW-0067">ATP-binding</keyword>
<dbReference type="PROSITE" id="PS00211">
    <property type="entry name" value="ABC_TRANSPORTER_1"/>
    <property type="match status" value="1"/>
</dbReference>
<keyword evidence="8" id="KW-0472">Membrane</keyword>
<dbReference type="Gene3D" id="3.40.50.300">
    <property type="entry name" value="P-loop containing nucleotide triphosphate hydrolases"/>
    <property type="match status" value="1"/>
</dbReference>
<name>A0A9D1LSE0_9FIRM</name>
<proteinExistence type="inferred from homology"/>
<dbReference type="InterPro" id="IPR003439">
    <property type="entry name" value="ABC_transporter-like_ATP-bd"/>
</dbReference>
<evidence type="ECO:0000259" key="9">
    <source>
        <dbReference type="PROSITE" id="PS50893"/>
    </source>
</evidence>
<dbReference type="InterPro" id="IPR003593">
    <property type="entry name" value="AAA+_ATPase"/>
</dbReference>
<dbReference type="GO" id="GO:0015424">
    <property type="term" value="F:ABC-type amino acid transporter activity"/>
    <property type="evidence" value="ECO:0007669"/>
    <property type="project" value="InterPro"/>
</dbReference>
<dbReference type="Pfam" id="PF00005">
    <property type="entry name" value="ABC_tran"/>
    <property type="match status" value="1"/>
</dbReference>
<dbReference type="GO" id="GO:0016887">
    <property type="term" value="F:ATP hydrolysis activity"/>
    <property type="evidence" value="ECO:0007669"/>
    <property type="project" value="InterPro"/>
</dbReference>
<dbReference type="PANTHER" id="PTHR43166:SF9">
    <property type="entry name" value="GLUTAMATE_ASPARTATE IMPORT ATP-BINDING PROTEIN GLTL"/>
    <property type="match status" value="1"/>
</dbReference>
<dbReference type="SMART" id="SM00382">
    <property type="entry name" value="AAA"/>
    <property type="match status" value="1"/>
</dbReference>
<accession>A0A9D1LSE0</accession>
<organism evidence="10 11">
    <name type="scientific">Candidatus Fimadaptatus faecigallinarum</name>
    <dbReference type="NCBI Taxonomy" id="2840814"/>
    <lineage>
        <taxon>Bacteria</taxon>
        <taxon>Bacillati</taxon>
        <taxon>Bacillota</taxon>
        <taxon>Clostridia</taxon>
        <taxon>Eubacteriales</taxon>
        <taxon>Candidatus Fimadaptatus</taxon>
    </lineage>
</organism>
<dbReference type="CDD" id="cd03262">
    <property type="entry name" value="ABC_HisP_GlnQ"/>
    <property type="match status" value="1"/>
</dbReference>
<dbReference type="InterPro" id="IPR027417">
    <property type="entry name" value="P-loop_NTPase"/>
</dbReference>
<evidence type="ECO:0000256" key="8">
    <source>
        <dbReference type="ARBA" id="ARBA00023136"/>
    </source>
</evidence>
<feature type="domain" description="ABC transporter" evidence="9">
    <location>
        <begin position="11"/>
        <end position="245"/>
    </location>
</feature>
<keyword evidence="7" id="KW-0029">Amino-acid transport</keyword>
<evidence type="ECO:0000256" key="6">
    <source>
        <dbReference type="ARBA" id="ARBA00022840"/>
    </source>
</evidence>
<evidence type="ECO:0000256" key="5">
    <source>
        <dbReference type="ARBA" id="ARBA00022741"/>
    </source>
</evidence>
<gene>
    <name evidence="10" type="ORF">IAC59_07695</name>
</gene>
<evidence type="ECO:0000256" key="2">
    <source>
        <dbReference type="ARBA" id="ARBA00005417"/>
    </source>
</evidence>
<evidence type="ECO:0000256" key="7">
    <source>
        <dbReference type="ARBA" id="ARBA00022970"/>
    </source>
</evidence>
<dbReference type="InterPro" id="IPR017871">
    <property type="entry name" value="ABC_transporter-like_CS"/>
</dbReference>
<dbReference type="InterPro" id="IPR030679">
    <property type="entry name" value="ABC_ATPase_HisP-typ"/>
</dbReference>
<dbReference type="AlphaFoldDB" id="A0A9D1LSE0"/>
<dbReference type="PANTHER" id="PTHR43166">
    <property type="entry name" value="AMINO ACID IMPORT ATP-BINDING PROTEIN"/>
    <property type="match status" value="1"/>
</dbReference>
<evidence type="ECO:0000256" key="1">
    <source>
        <dbReference type="ARBA" id="ARBA00004202"/>
    </source>
</evidence>
<keyword evidence="4" id="KW-1003">Cell membrane</keyword>
<dbReference type="InterPro" id="IPR050086">
    <property type="entry name" value="MetN_ABC_transporter-like"/>
</dbReference>